<organism evidence="1 2">
    <name type="scientific">Panicum virgatum</name>
    <name type="common">Blackwell switchgrass</name>
    <dbReference type="NCBI Taxonomy" id="38727"/>
    <lineage>
        <taxon>Eukaryota</taxon>
        <taxon>Viridiplantae</taxon>
        <taxon>Streptophyta</taxon>
        <taxon>Embryophyta</taxon>
        <taxon>Tracheophyta</taxon>
        <taxon>Spermatophyta</taxon>
        <taxon>Magnoliopsida</taxon>
        <taxon>Liliopsida</taxon>
        <taxon>Poales</taxon>
        <taxon>Poaceae</taxon>
        <taxon>PACMAD clade</taxon>
        <taxon>Panicoideae</taxon>
        <taxon>Panicodae</taxon>
        <taxon>Paniceae</taxon>
        <taxon>Panicinae</taxon>
        <taxon>Panicum</taxon>
        <taxon>Panicum sect. Hiantes</taxon>
    </lineage>
</organism>
<name>A0A8T0PVL9_PANVG</name>
<accession>A0A8T0PVL9</accession>
<reference evidence="1" key="1">
    <citation type="submission" date="2020-05" db="EMBL/GenBank/DDBJ databases">
        <title>WGS assembly of Panicum virgatum.</title>
        <authorList>
            <person name="Lovell J.T."/>
            <person name="Jenkins J."/>
            <person name="Shu S."/>
            <person name="Juenger T.E."/>
            <person name="Schmutz J."/>
        </authorList>
    </citation>
    <scope>NUCLEOTIDE SEQUENCE</scope>
    <source>
        <strain evidence="1">AP13</strain>
    </source>
</reference>
<dbReference type="Proteomes" id="UP000823388">
    <property type="component" value="Chromosome 7N"/>
</dbReference>
<dbReference type="EMBL" id="CM029050">
    <property type="protein sequence ID" value="KAG2566043.1"/>
    <property type="molecule type" value="Genomic_DNA"/>
</dbReference>
<keyword evidence="2" id="KW-1185">Reference proteome</keyword>
<evidence type="ECO:0000313" key="2">
    <source>
        <dbReference type="Proteomes" id="UP000823388"/>
    </source>
</evidence>
<sequence length="82" mass="9241">MGLDSLPSSSAYKHLVREFKDRSMVPSTMSLSSSKSKTKQGQKKLRQWNCGYLLDISLPLSNFKTNTKVKHWVGPVQEIDGI</sequence>
<evidence type="ECO:0000313" key="1">
    <source>
        <dbReference type="EMBL" id="KAG2566043.1"/>
    </source>
</evidence>
<protein>
    <submittedName>
        <fullName evidence="1">Uncharacterized protein</fullName>
    </submittedName>
</protein>
<gene>
    <name evidence="1" type="ORF">PVAP13_7NG215117</name>
</gene>
<dbReference type="AlphaFoldDB" id="A0A8T0PVL9"/>
<comment type="caution">
    <text evidence="1">The sequence shown here is derived from an EMBL/GenBank/DDBJ whole genome shotgun (WGS) entry which is preliminary data.</text>
</comment>
<proteinExistence type="predicted"/>